<feature type="binding site" evidence="6">
    <location>
        <position position="207"/>
    </location>
    <ligand>
        <name>a divalent metal cation</name>
        <dbReference type="ChEBI" id="CHEBI:60240"/>
        <label>2</label>
        <note>catalytic</note>
    </ligand>
</feature>
<dbReference type="SUPFAM" id="SSF55920">
    <property type="entry name" value="Creatinase/aminopeptidase"/>
    <property type="match status" value="1"/>
</dbReference>
<organism evidence="9 10">
    <name type="scientific">Nocardioides baekrokdamisoli</name>
    <dbReference type="NCBI Taxonomy" id="1804624"/>
    <lineage>
        <taxon>Bacteria</taxon>
        <taxon>Bacillati</taxon>
        <taxon>Actinomycetota</taxon>
        <taxon>Actinomycetes</taxon>
        <taxon>Propionibacteriales</taxon>
        <taxon>Nocardioidaceae</taxon>
        <taxon>Nocardioides</taxon>
    </lineage>
</organism>
<keyword evidence="4 6" id="KW-0479">Metal-binding</keyword>
<evidence type="ECO:0000256" key="1">
    <source>
        <dbReference type="ARBA" id="ARBA00002521"/>
    </source>
</evidence>
<evidence type="ECO:0000256" key="6">
    <source>
        <dbReference type="HAMAP-Rule" id="MF_01974"/>
    </source>
</evidence>
<name>A0A3G9IFT7_9ACTN</name>
<comment type="cofactor">
    <cofactor evidence="6">
        <name>Co(2+)</name>
        <dbReference type="ChEBI" id="CHEBI:48828"/>
    </cofactor>
    <cofactor evidence="6">
        <name>Zn(2+)</name>
        <dbReference type="ChEBI" id="CHEBI:29105"/>
    </cofactor>
    <cofactor evidence="6">
        <name>Mn(2+)</name>
        <dbReference type="ChEBI" id="CHEBI:29035"/>
    </cofactor>
    <cofactor evidence="6">
        <name>Fe(2+)</name>
        <dbReference type="ChEBI" id="CHEBI:29033"/>
    </cofactor>
    <text evidence="6">Binds 2 divalent metal cations per subunit. Has a high-affinity and a low affinity metal-binding site. The true nature of the physiological cofactor is under debate. The enzyme is active with cobalt, zinc, manganese or divalent iron ions. Most likely, methionine aminopeptidases function as mononuclear Fe(2+)-metalloproteases under physiological conditions, and the catalytically relevant metal-binding site has been assigned to the histidine-containing high-affinity site.</text>
</comment>
<evidence type="ECO:0000256" key="3">
    <source>
        <dbReference type="ARBA" id="ARBA00022670"/>
    </source>
</evidence>
<keyword evidence="5 6" id="KW-0378">Hydrolase</keyword>
<evidence type="ECO:0000256" key="4">
    <source>
        <dbReference type="ARBA" id="ARBA00022723"/>
    </source>
</evidence>
<feature type="binding site" evidence="6">
    <location>
        <position position="238"/>
    </location>
    <ligand>
        <name>a divalent metal cation</name>
        <dbReference type="ChEBI" id="CHEBI:60240"/>
        <label>2</label>
        <note>catalytic</note>
    </ligand>
</feature>
<feature type="binding site" evidence="6">
    <location>
        <position position="238"/>
    </location>
    <ligand>
        <name>a divalent metal cation</name>
        <dbReference type="ChEBI" id="CHEBI:60240"/>
        <label>1</label>
    </ligand>
</feature>
<feature type="binding site" evidence="6">
    <location>
        <position position="110"/>
    </location>
    <ligand>
        <name>a divalent metal cation</name>
        <dbReference type="ChEBI" id="CHEBI:60240"/>
        <label>2</label>
        <note>catalytic</note>
    </ligand>
</feature>
<dbReference type="PROSITE" id="PS00680">
    <property type="entry name" value="MAP_1"/>
    <property type="match status" value="1"/>
</dbReference>
<dbReference type="Proteomes" id="UP000271573">
    <property type="component" value="Chromosome"/>
</dbReference>
<evidence type="ECO:0000313" key="9">
    <source>
        <dbReference type="EMBL" id="BBH17920.1"/>
    </source>
</evidence>
<accession>A0A3G9IFT7</accession>
<evidence type="ECO:0000256" key="2">
    <source>
        <dbReference type="ARBA" id="ARBA00022438"/>
    </source>
</evidence>
<dbReference type="RefSeq" id="WP_174233044.1">
    <property type="nucleotide sequence ID" value="NZ_AP019307.1"/>
</dbReference>
<proteinExistence type="inferred from homology"/>
<gene>
    <name evidence="9" type="primary">map_2</name>
    <name evidence="6" type="synonym">map</name>
    <name evidence="9" type="ORF">Back2_22070</name>
</gene>
<comment type="similarity">
    <text evidence="6">Belongs to the peptidase M24A family. Methionine aminopeptidase type 1 subfamily.</text>
</comment>
<dbReference type="GO" id="GO:0046872">
    <property type="term" value="F:metal ion binding"/>
    <property type="evidence" value="ECO:0007669"/>
    <property type="project" value="UniProtKB-UniRule"/>
</dbReference>
<comment type="catalytic activity">
    <reaction evidence="6 7">
        <text>Release of N-terminal amino acids, preferentially methionine, from peptides and arylamides.</text>
        <dbReference type="EC" id="3.4.11.18"/>
    </reaction>
</comment>
<evidence type="ECO:0000256" key="7">
    <source>
        <dbReference type="RuleBase" id="RU003653"/>
    </source>
</evidence>
<evidence type="ECO:0000259" key="8">
    <source>
        <dbReference type="Pfam" id="PF00557"/>
    </source>
</evidence>
<feature type="binding site" evidence="6">
    <location>
        <position position="82"/>
    </location>
    <ligand>
        <name>substrate</name>
    </ligand>
</feature>
<feature type="binding site" evidence="6">
    <location>
        <position position="99"/>
    </location>
    <ligand>
        <name>a divalent metal cation</name>
        <dbReference type="ChEBI" id="CHEBI:60240"/>
        <label>1</label>
    </ligand>
</feature>
<dbReference type="PRINTS" id="PR00599">
    <property type="entry name" value="MAPEPTIDASE"/>
</dbReference>
<dbReference type="EMBL" id="AP019307">
    <property type="protein sequence ID" value="BBH17920.1"/>
    <property type="molecule type" value="Genomic_DNA"/>
</dbReference>
<dbReference type="CDD" id="cd01086">
    <property type="entry name" value="MetAP1"/>
    <property type="match status" value="1"/>
</dbReference>
<feature type="binding site" evidence="6">
    <location>
        <position position="174"/>
    </location>
    <ligand>
        <name>a divalent metal cation</name>
        <dbReference type="ChEBI" id="CHEBI:60240"/>
        <label>2</label>
        <note>catalytic</note>
    </ligand>
</feature>
<dbReference type="InterPro" id="IPR000994">
    <property type="entry name" value="Pept_M24"/>
</dbReference>
<feature type="binding site" evidence="6">
    <location>
        <position position="110"/>
    </location>
    <ligand>
        <name>a divalent metal cation</name>
        <dbReference type="ChEBI" id="CHEBI:60240"/>
        <label>1</label>
    </ligand>
</feature>
<keyword evidence="2 6" id="KW-0031">Aminopeptidase</keyword>
<dbReference type="GO" id="GO:0005829">
    <property type="term" value="C:cytosol"/>
    <property type="evidence" value="ECO:0007669"/>
    <property type="project" value="TreeGrafter"/>
</dbReference>
<dbReference type="PANTHER" id="PTHR43330:SF27">
    <property type="entry name" value="METHIONINE AMINOPEPTIDASE"/>
    <property type="match status" value="1"/>
</dbReference>
<evidence type="ECO:0000313" key="10">
    <source>
        <dbReference type="Proteomes" id="UP000271573"/>
    </source>
</evidence>
<dbReference type="KEGG" id="nbe:Back2_22070"/>
<dbReference type="AlphaFoldDB" id="A0A3G9IFT7"/>
<sequence length="271" mass="28472">MFGSRGIELKTPEQLRAMQRSGAIVAEALAEARAAVRPGVTPREIDALCERIIRDRGGVPNFLGYHGFPATICASVNDVVVHGIPGDTPLVEGDVISIDCGAILDGWHSDSAITVPVGEVRAEVAELLRVTEESMWRGIAAVRQGGKVGDIGHAIETYVRGEGAYGIVEEYVGHGIGTALHQPPNVPNFGRAGHGPKITRGMALAIEPMLTLGTIENRTLADDWTVVTSDGSWAAHFEHSVGVFADGLVVLTAPDGGRAELARLGAAYAGD</sequence>
<dbReference type="HAMAP" id="MF_01974">
    <property type="entry name" value="MetAP_1"/>
    <property type="match status" value="1"/>
</dbReference>
<dbReference type="InterPro" id="IPR002467">
    <property type="entry name" value="Pept_M24A_MAP1"/>
</dbReference>
<dbReference type="InterPro" id="IPR001714">
    <property type="entry name" value="Pept_M24_MAP"/>
</dbReference>
<comment type="subunit">
    <text evidence="6">Monomer.</text>
</comment>
<dbReference type="PANTHER" id="PTHR43330">
    <property type="entry name" value="METHIONINE AMINOPEPTIDASE"/>
    <property type="match status" value="1"/>
</dbReference>
<dbReference type="GO" id="GO:0070006">
    <property type="term" value="F:metalloaminopeptidase activity"/>
    <property type="evidence" value="ECO:0007669"/>
    <property type="project" value="UniProtKB-UniRule"/>
</dbReference>
<feature type="domain" description="Peptidase M24" evidence="8">
    <location>
        <begin position="17"/>
        <end position="241"/>
    </location>
</feature>
<dbReference type="GO" id="GO:0004239">
    <property type="term" value="F:initiator methionyl aminopeptidase activity"/>
    <property type="evidence" value="ECO:0007669"/>
    <property type="project" value="UniProtKB-UniRule"/>
</dbReference>
<keyword evidence="10" id="KW-1185">Reference proteome</keyword>
<evidence type="ECO:0000256" key="5">
    <source>
        <dbReference type="ARBA" id="ARBA00022801"/>
    </source>
</evidence>
<reference evidence="9 10" key="1">
    <citation type="submission" date="2018-11" db="EMBL/GenBank/DDBJ databases">
        <title>Complete genome sequence of Nocardioides baekrokdamisoli strain KCTC 39748.</title>
        <authorList>
            <person name="Kang S.W."/>
            <person name="Lee K.C."/>
            <person name="Kim K.K."/>
            <person name="Kim J.S."/>
            <person name="Kim D.S."/>
            <person name="Ko S.H."/>
            <person name="Yang S.H."/>
            <person name="Shin Y.K."/>
            <person name="Lee J.S."/>
        </authorList>
    </citation>
    <scope>NUCLEOTIDE SEQUENCE [LARGE SCALE GENOMIC DNA]</scope>
    <source>
        <strain evidence="9 10">KCTC 39748</strain>
    </source>
</reference>
<dbReference type="EC" id="3.4.11.18" evidence="6 7"/>
<dbReference type="Gene3D" id="3.90.230.10">
    <property type="entry name" value="Creatinase/methionine aminopeptidase superfamily"/>
    <property type="match status" value="1"/>
</dbReference>
<dbReference type="NCBIfam" id="TIGR00500">
    <property type="entry name" value="met_pdase_I"/>
    <property type="match status" value="1"/>
</dbReference>
<feature type="binding site" evidence="6">
    <location>
        <position position="181"/>
    </location>
    <ligand>
        <name>substrate</name>
    </ligand>
</feature>
<dbReference type="InterPro" id="IPR036005">
    <property type="entry name" value="Creatinase/aminopeptidase-like"/>
</dbReference>
<dbReference type="Pfam" id="PF00557">
    <property type="entry name" value="Peptidase_M24"/>
    <property type="match status" value="1"/>
</dbReference>
<keyword evidence="3 6" id="KW-0645">Protease</keyword>
<dbReference type="GO" id="GO:0006508">
    <property type="term" value="P:proteolysis"/>
    <property type="evidence" value="ECO:0007669"/>
    <property type="project" value="UniProtKB-KW"/>
</dbReference>
<protein>
    <recommendedName>
        <fullName evidence="6 7">Methionine aminopeptidase</fullName>
        <shortName evidence="6">MAP</shortName>
        <shortName evidence="6">MetAP</shortName>
        <ecNumber evidence="6 7">3.4.11.18</ecNumber>
    </recommendedName>
    <alternativeName>
        <fullName evidence="6">Peptidase M</fullName>
    </alternativeName>
</protein>
<comment type="function">
    <text evidence="1 6">Removes the N-terminal methionine from nascent proteins. The N-terminal methionine is often cleaved when the second residue in the primary sequence is small and uncharged (Met-Ala-, Cys, Gly, Pro, Ser, Thr, or Val). Requires deformylation of the N(alpha)-formylated initiator methionine before it can be hydrolyzed.</text>
</comment>